<comment type="caution">
    <text evidence="4">The sequence shown here is derived from an EMBL/GenBank/DDBJ whole genome shotgun (WGS) entry which is preliminary data.</text>
</comment>
<keyword evidence="5" id="KW-1185">Reference proteome</keyword>
<feature type="compositionally biased region" description="Polar residues" evidence="1">
    <location>
        <begin position="47"/>
        <end position="64"/>
    </location>
</feature>
<feature type="domain" description="DUF7282" evidence="3">
    <location>
        <begin position="71"/>
        <end position="152"/>
    </location>
</feature>
<proteinExistence type="predicted"/>
<evidence type="ECO:0000313" key="5">
    <source>
        <dbReference type="Proteomes" id="UP001519363"/>
    </source>
</evidence>
<dbReference type="Pfam" id="PF23951">
    <property type="entry name" value="DUF7282"/>
    <property type="match status" value="1"/>
</dbReference>
<feature type="region of interest" description="Disordered" evidence="1">
    <location>
        <begin position="33"/>
        <end position="82"/>
    </location>
</feature>
<accession>A0ABS5A3P7</accession>
<dbReference type="InterPro" id="IPR055706">
    <property type="entry name" value="Slg1/2_DUF7282"/>
</dbReference>
<keyword evidence="2" id="KW-0732">Signal</keyword>
<evidence type="ECO:0000259" key="3">
    <source>
        <dbReference type="Pfam" id="PF23951"/>
    </source>
</evidence>
<feature type="signal peptide" evidence="2">
    <location>
        <begin position="1"/>
        <end position="27"/>
    </location>
</feature>
<dbReference type="PROSITE" id="PS51318">
    <property type="entry name" value="TAT"/>
    <property type="match status" value="1"/>
</dbReference>
<name>A0ABS5A3P7_9PSEU</name>
<dbReference type="PROSITE" id="PS51257">
    <property type="entry name" value="PROKAR_LIPOPROTEIN"/>
    <property type="match status" value="1"/>
</dbReference>
<evidence type="ECO:0000256" key="1">
    <source>
        <dbReference type="SAM" id="MobiDB-lite"/>
    </source>
</evidence>
<feature type="compositionally biased region" description="Acidic residues" evidence="1">
    <location>
        <begin position="143"/>
        <end position="153"/>
    </location>
</feature>
<feature type="chain" id="PRO_5047133158" description="DUF7282 domain-containing protein" evidence="2">
    <location>
        <begin position="28"/>
        <end position="172"/>
    </location>
</feature>
<gene>
    <name evidence="4" type="ORF">JOF53_000072</name>
</gene>
<sequence>MTNYSRNRNRKTLLLGAAVAAAGLVLAACGGGAGQNQAGQPPLVSGTGPTLATSSQAAPSNNGSPAPRGEADVDADDQQGDGTRVVLKEVELPTPGNVTVYDQAGKELGKMPVQAGVQRDVTLTLAAPLGPGAHNLRAALDVRDDDDQDDDDHDDRSPGFEDDDFRYTVAAR</sequence>
<dbReference type="InterPro" id="IPR006311">
    <property type="entry name" value="TAT_signal"/>
</dbReference>
<evidence type="ECO:0000256" key="2">
    <source>
        <dbReference type="SAM" id="SignalP"/>
    </source>
</evidence>
<reference evidence="4 5" key="1">
    <citation type="submission" date="2021-03" db="EMBL/GenBank/DDBJ databases">
        <title>Sequencing the genomes of 1000 actinobacteria strains.</title>
        <authorList>
            <person name="Klenk H.-P."/>
        </authorList>
    </citation>
    <scope>NUCLEOTIDE SEQUENCE [LARGE SCALE GENOMIC DNA]</scope>
    <source>
        <strain evidence="4 5">DSM 44580</strain>
    </source>
</reference>
<feature type="region of interest" description="Disordered" evidence="1">
    <location>
        <begin position="141"/>
        <end position="172"/>
    </location>
</feature>
<dbReference type="EMBL" id="JAGIOO010000001">
    <property type="protein sequence ID" value="MBP2471200.1"/>
    <property type="molecule type" value="Genomic_DNA"/>
</dbReference>
<dbReference type="RefSeq" id="WP_086782491.1">
    <property type="nucleotide sequence ID" value="NZ_JAGIOO010000001.1"/>
</dbReference>
<protein>
    <recommendedName>
        <fullName evidence="3">DUF7282 domain-containing protein</fullName>
    </recommendedName>
</protein>
<evidence type="ECO:0000313" key="4">
    <source>
        <dbReference type="EMBL" id="MBP2471200.1"/>
    </source>
</evidence>
<organism evidence="4 5">
    <name type="scientific">Crossiella equi</name>
    <dbReference type="NCBI Taxonomy" id="130796"/>
    <lineage>
        <taxon>Bacteria</taxon>
        <taxon>Bacillati</taxon>
        <taxon>Actinomycetota</taxon>
        <taxon>Actinomycetes</taxon>
        <taxon>Pseudonocardiales</taxon>
        <taxon>Pseudonocardiaceae</taxon>
        <taxon>Crossiella</taxon>
    </lineage>
</organism>
<dbReference type="Proteomes" id="UP001519363">
    <property type="component" value="Unassembled WGS sequence"/>
</dbReference>